<keyword evidence="5 10" id="KW-0812">Transmembrane</keyword>
<keyword evidence="7" id="KW-0406">Ion transport</keyword>
<comment type="subcellular location">
    <subcellularLocation>
        <location evidence="1">Cell membrane</location>
        <topology evidence="1">Multi-pass membrane protein</topology>
    </subcellularLocation>
</comment>
<evidence type="ECO:0000256" key="2">
    <source>
        <dbReference type="ARBA" id="ARBA00022448"/>
    </source>
</evidence>
<feature type="transmembrane region" description="Helical" evidence="10">
    <location>
        <begin position="55"/>
        <end position="72"/>
    </location>
</feature>
<evidence type="ECO:0000256" key="3">
    <source>
        <dbReference type="ARBA" id="ARBA00022449"/>
    </source>
</evidence>
<dbReference type="Pfam" id="PF00999">
    <property type="entry name" value="Na_H_Exchanger"/>
    <property type="match status" value="1"/>
</dbReference>
<feature type="domain" description="Cation/H+ exchanger transmembrane" evidence="11">
    <location>
        <begin position="70"/>
        <end position="410"/>
    </location>
</feature>
<keyword evidence="8 10" id="KW-0472">Membrane</keyword>
<feature type="transmembrane region" description="Helical" evidence="10">
    <location>
        <begin position="219"/>
        <end position="241"/>
    </location>
</feature>
<proteinExistence type="predicted"/>
<protein>
    <submittedName>
        <fullName evidence="12">Unannotated protein</fullName>
    </submittedName>
</protein>
<feature type="transmembrane region" description="Helical" evidence="10">
    <location>
        <begin position="253"/>
        <end position="269"/>
    </location>
</feature>
<accession>A0A6J7J8D5</accession>
<feature type="transmembrane region" description="Helical" evidence="10">
    <location>
        <begin position="116"/>
        <end position="139"/>
    </location>
</feature>
<evidence type="ECO:0000256" key="7">
    <source>
        <dbReference type="ARBA" id="ARBA00023065"/>
    </source>
</evidence>
<feature type="transmembrane region" description="Helical" evidence="10">
    <location>
        <begin position="399"/>
        <end position="418"/>
    </location>
</feature>
<gene>
    <name evidence="12" type="ORF">UFOPK3564_02833</name>
</gene>
<sequence>MFDAFSILRPSLAADPGFHPGSHAEVLVFVLAGAGLLIATIALSNQGGRTFTSAMVYLLLGGLAAAAIPVLGGSPFDPIEDASILEHLTEVVAIIALFGTGMAVDRSLTWRAWRHALRLLIIAMPLTIAVVVLFGWGAMGLSIGAAVMLGGAIAPTDPVLAGDLGIGPPGEPDERDTSFALTAEAGFNDGLAYPFVIAGIMIAHGGDDGNVLGWLLSDVLWAILAGVVAGAVLGRLAARVVREARDRGYMKEYFDAWVGVGVVLGVYGLTELIDAYGFIAAFVAGIAFRRYERDHEMQAGTHRGASVFERLGELAVVLFAASMLTIDGLGTPGVAGWGLVLLVIVVIRPAAGLVATIGSGMPLRDRAFVSFFGVRGVGSLFYASVVVTSGALPEEEAAVVLWTVVALTVTSIVVHGLAGDPARRWLDRAAYEAGEVAEAPEGDDSREGGGAGGGSDASGPDPDRGGPTPHDGRPEAGDDDPVGCDADGRTAPEDASAGTGSPSGGGRPSGVTHGGAPAEARNPFA</sequence>
<dbReference type="GO" id="GO:0015297">
    <property type="term" value="F:antiporter activity"/>
    <property type="evidence" value="ECO:0007669"/>
    <property type="project" value="UniProtKB-KW"/>
</dbReference>
<dbReference type="InterPro" id="IPR006153">
    <property type="entry name" value="Cation/H_exchanger_TM"/>
</dbReference>
<keyword evidence="4" id="KW-1003">Cell membrane</keyword>
<keyword evidence="3" id="KW-0050">Antiport</keyword>
<feature type="transmembrane region" description="Helical" evidence="10">
    <location>
        <begin position="26"/>
        <end position="43"/>
    </location>
</feature>
<dbReference type="Gene3D" id="1.20.1530.20">
    <property type="match status" value="1"/>
</dbReference>
<name>A0A6J7J8D5_9ZZZZ</name>
<evidence type="ECO:0000256" key="4">
    <source>
        <dbReference type="ARBA" id="ARBA00022475"/>
    </source>
</evidence>
<organism evidence="12">
    <name type="scientific">freshwater metagenome</name>
    <dbReference type="NCBI Taxonomy" id="449393"/>
    <lineage>
        <taxon>unclassified sequences</taxon>
        <taxon>metagenomes</taxon>
        <taxon>ecological metagenomes</taxon>
    </lineage>
</organism>
<dbReference type="GO" id="GO:1902600">
    <property type="term" value="P:proton transmembrane transport"/>
    <property type="evidence" value="ECO:0007669"/>
    <property type="project" value="InterPro"/>
</dbReference>
<feature type="region of interest" description="Disordered" evidence="9">
    <location>
        <begin position="435"/>
        <end position="525"/>
    </location>
</feature>
<evidence type="ECO:0000256" key="9">
    <source>
        <dbReference type="SAM" id="MobiDB-lite"/>
    </source>
</evidence>
<dbReference type="PANTHER" id="PTHR32507:SF8">
    <property type="entry name" value="CNH1P"/>
    <property type="match status" value="1"/>
</dbReference>
<keyword evidence="6 10" id="KW-1133">Transmembrane helix</keyword>
<dbReference type="PANTHER" id="PTHR32507">
    <property type="entry name" value="NA(+)/H(+) ANTIPORTER 1"/>
    <property type="match status" value="1"/>
</dbReference>
<feature type="transmembrane region" description="Helical" evidence="10">
    <location>
        <begin position="84"/>
        <end position="104"/>
    </location>
</feature>
<feature type="transmembrane region" description="Helical" evidence="10">
    <location>
        <begin position="367"/>
        <end position="387"/>
    </location>
</feature>
<evidence type="ECO:0000259" key="11">
    <source>
        <dbReference type="Pfam" id="PF00999"/>
    </source>
</evidence>
<keyword evidence="2" id="KW-0813">Transport</keyword>
<dbReference type="AlphaFoldDB" id="A0A6J7J8D5"/>
<feature type="transmembrane region" description="Helical" evidence="10">
    <location>
        <begin position="335"/>
        <end position="355"/>
    </location>
</feature>
<evidence type="ECO:0000256" key="10">
    <source>
        <dbReference type="SAM" id="Phobius"/>
    </source>
</evidence>
<evidence type="ECO:0000256" key="5">
    <source>
        <dbReference type="ARBA" id="ARBA00022692"/>
    </source>
</evidence>
<evidence type="ECO:0000256" key="8">
    <source>
        <dbReference type="ARBA" id="ARBA00023136"/>
    </source>
</evidence>
<dbReference type="InterPro" id="IPR038770">
    <property type="entry name" value="Na+/solute_symporter_sf"/>
</dbReference>
<dbReference type="GO" id="GO:0005886">
    <property type="term" value="C:plasma membrane"/>
    <property type="evidence" value="ECO:0007669"/>
    <property type="project" value="UniProtKB-SubCell"/>
</dbReference>
<reference evidence="12" key="1">
    <citation type="submission" date="2020-05" db="EMBL/GenBank/DDBJ databases">
        <authorList>
            <person name="Chiriac C."/>
            <person name="Salcher M."/>
            <person name="Ghai R."/>
            <person name="Kavagutti S V."/>
        </authorList>
    </citation>
    <scope>NUCLEOTIDE SEQUENCE</scope>
</reference>
<evidence type="ECO:0000256" key="1">
    <source>
        <dbReference type="ARBA" id="ARBA00004651"/>
    </source>
</evidence>
<evidence type="ECO:0000313" key="12">
    <source>
        <dbReference type="EMBL" id="CAB4939141.1"/>
    </source>
</evidence>
<evidence type="ECO:0000256" key="6">
    <source>
        <dbReference type="ARBA" id="ARBA00022989"/>
    </source>
</evidence>
<dbReference type="EMBL" id="CAFBMK010000226">
    <property type="protein sequence ID" value="CAB4939141.1"/>
    <property type="molecule type" value="Genomic_DNA"/>
</dbReference>